<dbReference type="EMBL" id="GG657480">
    <property type="protein sequence ID" value="OAT13931.1"/>
    <property type="molecule type" value="Genomic_DNA"/>
</dbReference>
<dbReference type="STRING" id="559298.A0A179V3L6"/>
<keyword evidence="4" id="KW-1185">Reference proteome</keyword>
<sequence>MVPHTVFLLLAALTALTTSSTIPLHKRDPPNIPSPPEASRLLELMVVSPQGPQTGYSRTKFPHWITINGPCNTRETVLKRDGMNVTVGKNCSPKSGSWYSTYDGVTLTSSSNVDIDHVVPLSDAWKSGASGWTRERRRDFANDMENPQLISVQGKVNKEKGDKGPDKWKPPLPTYHCTYACMWVKVKSAYNLTITDPEKQALMDMLGTC</sequence>
<accession>A0A179V3L6</accession>
<dbReference type="Proteomes" id="UP000002038">
    <property type="component" value="Unassembled WGS sequence"/>
</dbReference>
<dbReference type="InterPro" id="IPR011089">
    <property type="entry name" value="GmrSD_C"/>
</dbReference>
<dbReference type="RefSeq" id="XP_002620626.1">
    <property type="nucleotide sequence ID" value="XM_002620580.2"/>
</dbReference>
<organism evidence="3 4">
    <name type="scientific">Blastomyces gilchristii (strain SLH14081)</name>
    <name type="common">Blastomyces dermatitidis</name>
    <dbReference type="NCBI Taxonomy" id="559298"/>
    <lineage>
        <taxon>Eukaryota</taxon>
        <taxon>Fungi</taxon>
        <taxon>Dikarya</taxon>
        <taxon>Ascomycota</taxon>
        <taxon>Pezizomycotina</taxon>
        <taxon>Eurotiomycetes</taxon>
        <taxon>Eurotiomycetidae</taxon>
        <taxon>Onygenales</taxon>
        <taxon>Ajellomycetaceae</taxon>
        <taxon>Blastomyces</taxon>
    </lineage>
</organism>
<feature type="signal peptide" evidence="1">
    <location>
        <begin position="1"/>
        <end position="19"/>
    </location>
</feature>
<dbReference type="KEGG" id="bgh:BDBG_09037"/>
<dbReference type="PANTHER" id="PTHR24094">
    <property type="entry name" value="SECRETED PROTEIN"/>
    <property type="match status" value="1"/>
</dbReference>
<dbReference type="VEuPathDB" id="FungiDB:BDBG_09037"/>
<name>A0A179V3L6_BLAGS</name>
<dbReference type="AlphaFoldDB" id="A0A179V3L6"/>
<reference evidence="4" key="1">
    <citation type="journal article" date="2015" name="PLoS Genet.">
        <title>The dynamic genome and transcriptome of the human fungal pathogen Blastomyces and close relative Emmonsia.</title>
        <authorList>
            <person name="Munoz J.F."/>
            <person name="Gauthier G.M."/>
            <person name="Desjardins C.A."/>
            <person name="Gallo J.E."/>
            <person name="Holder J."/>
            <person name="Sullivan T.D."/>
            <person name="Marty A.J."/>
            <person name="Carmen J.C."/>
            <person name="Chen Z."/>
            <person name="Ding L."/>
            <person name="Gujja S."/>
            <person name="Magrini V."/>
            <person name="Misas E."/>
            <person name="Mitreva M."/>
            <person name="Priest M."/>
            <person name="Saif S."/>
            <person name="Whiston E.A."/>
            <person name="Young S."/>
            <person name="Zeng Q."/>
            <person name="Goldman W.E."/>
            <person name="Mardis E.R."/>
            <person name="Taylor J.W."/>
            <person name="McEwen J.G."/>
            <person name="Clay O.K."/>
            <person name="Klein B.S."/>
            <person name="Cuomo C.A."/>
        </authorList>
    </citation>
    <scope>NUCLEOTIDE SEQUENCE [LARGE SCALE GENOMIC DNA]</scope>
    <source>
        <strain evidence="4">SLH14081</strain>
    </source>
</reference>
<gene>
    <name evidence="3" type="ORF">BDBG_09037</name>
</gene>
<evidence type="ECO:0000313" key="4">
    <source>
        <dbReference type="Proteomes" id="UP000002038"/>
    </source>
</evidence>
<dbReference type="PANTHER" id="PTHR24094:SF15">
    <property type="entry name" value="AMP-DEPENDENT SYNTHETASE_LIGASE DOMAIN-CONTAINING PROTEIN-RELATED"/>
    <property type="match status" value="1"/>
</dbReference>
<evidence type="ECO:0000256" key="1">
    <source>
        <dbReference type="SAM" id="SignalP"/>
    </source>
</evidence>
<dbReference type="GeneID" id="8501226"/>
<evidence type="ECO:0000313" key="3">
    <source>
        <dbReference type="EMBL" id="OAT13931.1"/>
    </source>
</evidence>
<evidence type="ECO:0000259" key="2">
    <source>
        <dbReference type="Pfam" id="PF07510"/>
    </source>
</evidence>
<keyword evidence="1" id="KW-0732">Signal</keyword>
<feature type="domain" description="GmrSD restriction endonucleases C-terminal" evidence="2">
    <location>
        <begin position="107"/>
        <end position="204"/>
    </location>
</feature>
<feature type="chain" id="PRO_5008107695" evidence="1">
    <location>
        <begin position="20"/>
        <end position="209"/>
    </location>
</feature>
<proteinExistence type="predicted"/>
<protein>
    <submittedName>
        <fullName evidence="3">Secreted protein</fullName>
    </submittedName>
</protein>
<dbReference type="Pfam" id="PF07510">
    <property type="entry name" value="GmrSD_C"/>
    <property type="match status" value="1"/>
</dbReference>
<dbReference type="OrthoDB" id="3162605at2759"/>